<reference evidence="3 4" key="1">
    <citation type="journal article" date="2013" name="BMC Genomics">
        <title>Genomics-driven discovery of the pneumocandin biosynthetic gene cluster in the fungus Glarea lozoyensis.</title>
        <authorList>
            <person name="Chen L."/>
            <person name="Yue Q."/>
            <person name="Zhang X."/>
            <person name="Xiang M."/>
            <person name="Wang C."/>
            <person name="Li S."/>
            <person name="Che Y."/>
            <person name="Ortiz-Lopez F.J."/>
            <person name="Bills G.F."/>
            <person name="Liu X."/>
            <person name="An Z."/>
        </authorList>
    </citation>
    <scope>NUCLEOTIDE SEQUENCE [LARGE SCALE GENOMIC DNA]</scope>
    <source>
        <strain evidence="4">ATCC 20868 / MF5171</strain>
    </source>
</reference>
<gene>
    <name evidence="3" type="ORF">GLAREA_02195</name>
</gene>
<evidence type="ECO:0000313" key="3">
    <source>
        <dbReference type="EMBL" id="EPE26283.1"/>
    </source>
</evidence>
<dbReference type="HOGENOM" id="CLU_384968_0_0_1"/>
<dbReference type="AlphaFoldDB" id="S3DIB5"/>
<dbReference type="GeneID" id="19461253"/>
<accession>S3DIB5</accession>
<feature type="compositionally biased region" description="Polar residues" evidence="1">
    <location>
        <begin position="1"/>
        <end position="12"/>
    </location>
</feature>
<dbReference type="Pfam" id="PF06985">
    <property type="entry name" value="HET"/>
    <property type="match status" value="1"/>
</dbReference>
<dbReference type="EMBL" id="KE145371">
    <property type="protein sequence ID" value="EPE26283.1"/>
    <property type="molecule type" value="Genomic_DNA"/>
</dbReference>
<dbReference type="STRING" id="1116229.S3DIB5"/>
<dbReference type="Proteomes" id="UP000016922">
    <property type="component" value="Unassembled WGS sequence"/>
</dbReference>
<keyword evidence="4" id="KW-1185">Reference proteome</keyword>
<feature type="region of interest" description="Disordered" evidence="1">
    <location>
        <begin position="1"/>
        <end position="26"/>
    </location>
</feature>
<dbReference type="KEGG" id="glz:GLAREA_02195"/>
<name>S3DIB5_GLAL2</name>
<dbReference type="InterPro" id="IPR010730">
    <property type="entry name" value="HET"/>
</dbReference>
<evidence type="ECO:0000256" key="1">
    <source>
        <dbReference type="SAM" id="MobiDB-lite"/>
    </source>
</evidence>
<sequence length="718" mass="81646">MTDEVNSLTQNDTRTDADSLKGLGSSLKPGKPLDEVFSKSSAERGLCSRCANYNWVYHLKRCAVIQTDRAFMFEDAFVNEYIDRYGSPDTRPPRNSYRDAYYLIKDAPYSGSYYMSDDKSETIISLGPCHSSDLSRHNCSVCNLILDSVHKVVLRYGSSLDLWLKNYSSGFAIQDTQMRFSVLPKEDSSFAHRYDPGILDICFQLPFDPNPPFYGYIVHYTMADFQVTEYFTRATIDPYQIDLSMVKNWLTYGTQAGKHMHVERTKFIGGFKVIDVHTNCVVVGPTDCTYMALSYVWGNISPFRVKSADFVVSKNGAGSLETIYAQLDIQKLPQTIRDAMFLVKSLGERYLWVDSLCITQDNESETKAMIRAMDDVYQAASLTIIAACGEDSEAGLPGLYPASRDLKLGIGSVEGIRLVATEERMNDVLAKSRWATRGWTYQEYHFSEKALIFVNQRVYFQQGTEAWGEVQPTRATGGMNRFLSALDTGLWHSYSQHVITYKQRDLTKPEDILNAFSAILQDLSSRYKTMFCWGLPTKHFELSLVWALCGNSVPARARRKCGNKFPSWSWAGWESLVYFPSGEIGVYKCRLTPAITWPWDSQYGLECKEDVFDSGILTIDVASTMLKPSKVRSEGNAKEEQDSPYFQLNNGLAWTSDVECILLATTIQPDWLTRPSRLRLHLAIQRGEDEIYYRVGHIALREESWEGVSYERKRIRLG</sequence>
<dbReference type="OrthoDB" id="2958217at2759"/>
<feature type="domain" description="Heterokaryon incompatibility" evidence="2">
    <location>
        <begin position="290"/>
        <end position="443"/>
    </location>
</feature>
<organism evidence="3 4">
    <name type="scientific">Glarea lozoyensis (strain ATCC 20868 / MF5171)</name>
    <dbReference type="NCBI Taxonomy" id="1116229"/>
    <lineage>
        <taxon>Eukaryota</taxon>
        <taxon>Fungi</taxon>
        <taxon>Dikarya</taxon>
        <taxon>Ascomycota</taxon>
        <taxon>Pezizomycotina</taxon>
        <taxon>Leotiomycetes</taxon>
        <taxon>Helotiales</taxon>
        <taxon>Helotiaceae</taxon>
        <taxon>Glarea</taxon>
    </lineage>
</organism>
<evidence type="ECO:0000259" key="2">
    <source>
        <dbReference type="Pfam" id="PF06985"/>
    </source>
</evidence>
<dbReference type="PANTHER" id="PTHR33112:SF12">
    <property type="entry name" value="HETEROKARYON INCOMPATIBILITY DOMAIN-CONTAINING PROTEIN"/>
    <property type="match status" value="1"/>
</dbReference>
<protein>
    <recommendedName>
        <fullName evidence="2">Heterokaryon incompatibility domain-containing protein</fullName>
    </recommendedName>
</protein>
<dbReference type="eggNOG" id="ENOG502RYWV">
    <property type="taxonomic scope" value="Eukaryota"/>
</dbReference>
<dbReference type="PANTHER" id="PTHR33112">
    <property type="entry name" value="DOMAIN PROTEIN, PUTATIVE-RELATED"/>
    <property type="match status" value="1"/>
</dbReference>
<dbReference type="OMA" id="TEERMND"/>
<dbReference type="RefSeq" id="XP_008087602.1">
    <property type="nucleotide sequence ID" value="XM_008089411.1"/>
</dbReference>
<proteinExistence type="predicted"/>
<evidence type="ECO:0000313" key="4">
    <source>
        <dbReference type="Proteomes" id="UP000016922"/>
    </source>
</evidence>